<dbReference type="PANTHER" id="PTHR47572">
    <property type="entry name" value="LIPOPROTEIN-RELATED"/>
    <property type="match status" value="1"/>
</dbReference>
<dbReference type="InterPro" id="IPR051262">
    <property type="entry name" value="SMP-30/CGR1_Lactonase"/>
</dbReference>
<feature type="binding site" evidence="4">
    <location>
        <position position="93"/>
    </location>
    <ligand>
        <name>substrate</name>
    </ligand>
</feature>
<dbReference type="GO" id="GO:0016787">
    <property type="term" value="F:hydrolase activity"/>
    <property type="evidence" value="ECO:0007669"/>
    <property type="project" value="UniProtKB-KW"/>
</dbReference>
<dbReference type="OrthoDB" id="2633250at2"/>
<evidence type="ECO:0000256" key="1">
    <source>
        <dbReference type="ARBA" id="ARBA00008853"/>
    </source>
</evidence>
<feature type="binding site" evidence="4">
    <location>
        <position position="190"/>
    </location>
    <ligand>
        <name>a divalent metal cation</name>
        <dbReference type="ChEBI" id="CHEBI:60240"/>
    </ligand>
</feature>
<dbReference type="PRINTS" id="PR01790">
    <property type="entry name" value="SMP30FAMILY"/>
</dbReference>
<dbReference type="PANTHER" id="PTHR47572:SF4">
    <property type="entry name" value="LACTONASE DRP35"/>
    <property type="match status" value="1"/>
</dbReference>
<accession>A0A1H3S2U2</accession>
<name>A0A1H3S2U2_9ACTN</name>
<dbReference type="AlphaFoldDB" id="A0A1H3S2U2"/>
<dbReference type="InterPro" id="IPR013658">
    <property type="entry name" value="SGL"/>
</dbReference>
<organism evidence="6 7">
    <name type="scientific">Asanoa ishikariensis</name>
    <dbReference type="NCBI Taxonomy" id="137265"/>
    <lineage>
        <taxon>Bacteria</taxon>
        <taxon>Bacillati</taxon>
        <taxon>Actinomycetota</taxon>
        <taxon>Actinomycetes</taxon>
        <taxon>Micromonosporales</taxon>
        <taxon>Micromonosporaceae</taxon>
        <taxon>Asanoa</taxon>
    </lineage>
</organism>
<dbReference type="InterPro" id="IPR005511">
    <property type="entry name" value="SMP-30"/>
</dbReference>
<feature type="binding site" evidence="4">
    <location>
        <position position="145"/>
    </location>
    <ligand>
        <name>a divalent metal cation</name>
        <dbReference type="ChEBI" id="CHEBI:60240"/>
    </ligand>
</feature>
<protein>
    <submittedName>
        <fullName evidence="6">Gluconolactonase</fullName>
    </submittedName>
</protein>
<dbReference type="EMBL" id="FNQB01000002">
    <property type="protein sequence ID" value="SDZ32097.1"/>
    <property type="molecule type" value="Genomic_DNA"/>
</dbReference>
<dbReference type="RefSeq" id="WP_090795881.1">
    <property type="nucleotide sequence ID" value="NZ_BOND01000020.1"/>
</dbReference>
<keyword evidence="2" id="KW-0378">Hydrolase</keyword>
<evidence type="ECO:0000313" key="7">
    <source>
        <dbReference type="Proteomes" id="UP000199632"/>
    </source>
</evidence>
<evidence type="ECO:0000259" key="5">
    <source>
        <dbReference type="Pfam" id="PF08450"/>
    </source>
</evidence>
<keyword evidence="4" id="KW-0479">Metal-binding</keyword>
<feature type="active site" description="Proton donor/acceptor" evidence="3">
    <location>
        <position position="190"/>
    </location>
</feature>
<keyword evidence="7" id="KW-1185">Reference proteome</keyword>
<feature type="binding site" evidence="4">
    <location>
        <position position="113"/>
    </location>
    <ligand>
        <name>substrate</name>
    </ligand>
</feature>
<feature type="binding site" evidence="4">
    <location>
        <position position="95"/>
    </location>
    <ligand>
        <name>substrate</name>
    </ligand>
</feature>
<evidence type="ECO:0000256" key="4">
    <source>
        <dbReference type="PIRSR" id="PIRSR605511-2"/>
    </source>
</evidence>
<gene>
    <name evidence="6" type="ORF">SAMN05421684_4480</name>
</gene>
<reference evidence="7" key="1">
    <citation type="submission" date="2016-10" db="EMBL/GenBank/DDBJ databases">
        <authorList>
            <person name="Varghese N."/>
            <person name="Submissions S."/>
        </authorList>
    </citation>
    <scope>NUCLEOTIDE SEQUENCE [LARGE SCALE GENOMIC DNA]</scope>
    <source>
        <strain evidence="7">DSM 44718</strain>
    </source>
</reference>
<feature type="domain" description="SMP-30/Gluconolactonase/LRE-like region" evidence="5">
    <location>
        <begin position="13"/>
        <end position="246"/>
    </location>
</feature>
<dbReference type="Pfam" id="PF08450">
    <property type="entry name" value="SGL"/>
    <property type="match status" value="1"/>
</dbReference>
<evidence type="ECO:0000256" key="3">
    <source>
        <dbReference type="PIRSR" id="PIRSR605511-1"/>
    </source>
</evidence>
<dbReference type="STRING" id="137265.SAMN05421684_4480"/>
<comment type="cofactor">
    <cofactor evidence="4">
        <name>Zn(2+)</name>
        <dbReference type="ChEBI" id="CHEBI:29105"/>
    </cofactor>
    <text evidence="4">Binds 1 divalent metal cation per subunit.</text>
</comment>
<dbReference type="SUPFAM" id="SSF63829">
    <property type="entry name" value="Calcium-dependent phosphotriesterase"/>
    <property type="match status" value="1"/>
</dbReference>
<keyword evidence="4" id="KW-0862">Zinc</keyword>
<dbReference type="GO" id="GO:0046872">
    <property type="term" value="F:metal ion binding"/>
    <property type="evidence" value="ECO:0007669"/>
    <property type="project" value="UniProtKB-KW"/>
</dbReference>
<evidence type="ECO:0000256" key="2">
    <source>
        <dbReference type="ARBA" id="ARBA00022801"/>
    </source>
</evidence>
<dbReference type="Gene3D" id="2.120.10.30">
    <property type="entry name" value="TolB, C-terminal domain"/>
    <property type="match status" value="1"/>
</dbReference>
<feature type="binding site" evidence="4">
    <location>
        <position position="15"/>
    </location>
    <ligand>
        <name>a divalent metal cation</name>
        <dbReference type="ChEBI" id="CHEBI:60240"/>
    </ligand>
</feature>
<evidence type="ECO:0000313" key="6">
    <source>
        <dbReference type="EMBL" id="SDZ32097.1"/>
    </source>
</evidence>
<sequence length="275" mass="28711">MAELRTLVSGVAMGESPRWRDGRLWFCDWGAGQVVRVEPDGTTAVVAEVADMPICIDWLPDGRLLAVSGQQGLLLAVGDDGPPDQHAVLGAGRWNEIAVDGRGNVFVNDIGFDFPGGEFRPGRVCVLTPGADRPREVADGLAFPNGMAIRGDTLIVAESYAGRLTAFDIAPDGGLSGRREFAAVEGSAPDGICLDTDGAVWFADVPNRRCVRVAEGGAILETVDADRGCFSCALGGADGRTLFITANQWGEDGAGEGVVYATEVNSRASRSSAAG</sequence>
<dbReference type="InterPro" id="IPR011042">
    <property type="entry name" value="6-blade_b-propeller_TolB-like"/>
</dbReference>
<comment type="similarity">
    <text evidence="1">Belongs to the SMP-30/CGR1 family.</text>
</comment>
<proteinExistence type="inferred from homology"/>
<dbReference type="Proteomes" id="UP000199632">
    <property type="component" value="Unassembled WGS sequence"/>
</dbReference>